<keyword evidence="8" id="KW-1185">Reference proteome</keyword>
<keyword evidence="5 6" id="KW-0720">Serine protease</keyword>
<evidence type="ECO:0000256" key="2">
    <source>
        <dbReference type="ARBA" id="ARBA00022670"/>
    </source>
</evidence>
<dbReference type="PROSITE" id="PS51257">
    <property type="entry name" value="PROKAR_LIPOPROTEIN"/>
    <property type="match status" value="1"/>
</dbReference>
<protein>
    <recommendedName>
        <fullName evidence="6">Serine protease</fullName>
        <ecNumber evidence="6">3.4.21.-</ecNumber>
    </recommendedName>
</protein>
<gene>
    <name evidence="7" type="ORF">CAP_3018</name>
</gene>
<dbReference type="InterPro" id="IPR043504">
    <property type="entry name" value="Peptidase_S1_PA_chymotrypsin"/>
</dbReference>
<reference evidence="7 8" key="1">
    <citation type="submission" date="2013-05" db="EMBL/GenBank/DDBJ databases">
        <title>Genome assembly of Chondromyces apiculatus DSM 436.</title>
        <authorList>
            <person name="Sharma G."/>
            <person name="Khatri I."/>
            <person name="Kaur C."/>
            <person name="Mayilraj S."/>
            <person name="Subramanian S."/>
        </authorList>
    </citation>
    <scope>NUCLEOTIDE SEQUENCE [LARGE SCALE GENOMIC DNA]</scope>
    <source>
        <strain evidence="7 8">DSM 436</strain>
    </source>
</reference>
<dbReference type="EC" id="3.4.21.-" evidence="6"/>
<organism evidence="7 8">
    <name type="scientific">Chondromyces apiculatus DSM 436</name>
    <dbReference type="NCBI Taxonomy" id="1192034"/>
    <lineage>
        <taxon>Bacteria</taxon>
        <taxon>Pseudomonadati</taxon>
        <taxon>Myxococcota</taxon>
        <taxon>Polyangia</taxon>
        <taxon>Polyangiales</taxon>
        <taxon>Polyangiaceae</taxon>
        <taxon>Chondromyces</taxon>
    </lineage>
</organism>
<evidence type="ECO:0000313" key="7">
    <source>
        <dbReference type="EMBL" id="EYF05728.1"/>
    </source>
</evidence>
<dbReference type="Proteomes" id="UP000019678">
    <property type="component" value="Unassembled WGS sequence"/>
</dbReference>
<dbReference type="Pfam" id="PF13365">
    <property type="entry name" value="Trypsin_2"/>
    <property type="match status" value="1"/>
</dbReference>
<evidence type="ECO:0000256" key="3">
    <source>
        <dbReference type="ARBA" id="ARBA00022729"/>
    </source>
</evidence>
<dbReference type="SUPFAM" id="SSF50494">
    <property type="entry name" value="Trypsin-like serine proteases"/>
    <property type="match status" value="1"/>
</dbReference>
<proteinExistence type="inferred from homology"/>
<evidence type="ECO:0000256" key="5">
    <source>
        <dbReference type="ARBA" id="ARBA00022825"/>
    </source>
</evidence>
<comment type="caution">
    <text evidence="7">The sequence shown here is derived from an EMBL/GenBank/DDBJ whole genome shotgun (WGS) entry which is preliminary data.</text>
</comment>
<evidence type="ECO:0000313" key="8">
    <source>
        <dbReference type="Proteomes" id="UP000019678"/>
    </source>
</evidence>
<dbReference type="Gene3D" id="2.40.10.10">
    <property type="entry name" value="Trypsin-like serine proteases"/>
    <property type="match status" value="2"/>
</dbReference>
<keyword evidence="3 6" id="KW-0732">Signal</keyword>
<dbReference type="eggNOG" id="COG3591">
    <property type="taxonomic scope" value="Bacteria"/>
</dbReference>
<dbReference type="InterPro" id="IPR009003">
    <property type="entry name" value="Peptidase_S1_PA"/>
</dbReference>
<dbReference type="EMBL" id="ASRX01000021">
    <property type="protein sequence ID" value="EYF05728.1"/>
    <property type="molecule type" value="Genomic_DNA"/>
</dbReference>
<dbReference type="InterPro" id="IPR008256">
    <property type="entry name" value="Peptidase_S1B"/>
</dbReference>
<sequence>MASRTARSLLLSSLLLPSLLLAACGGLDPAEFDDTARSEPAPFTDDELYADESEAEGETFSTAESALCTSVCDAHTMIIGCDDRTKRNDSAETVAPYRYVGRFSSGCTGTLIGPNTVLTAAHCFYGSAFRAGPISFSLARTGNAECWQPYGAQYVSSVTLPGEYGTENSTVANKSWDYAVVKLNASPVGAQAMEYGFSEWTTLQSATSRSIGYPGSKSLGSMWDTGNKSFLGRWLNPTDNYLSGVLYVDNDGEGGQSGSPVFHSYLKAISTPSGTVFTTAHKLTGVMIGSPVSECEAGRMWATRILPATVDRIETWTSDPDSTLYSRRFKSYTGSEIEPAVPAPTGCD</sequence>
<dbReference type="RefSeq" id="WP_197041196.1">
    <property type="nucleotide sequence ID" value="NZ_ASRX01000021.1"/>
</dbReference>
<evidence type="ECO:0000256" key="1">
    <source>
        <dbReference type="ARBA" id="ARBA00008764"/>
    </source>
</evidence>
<name>A0A017T8Y5_9BACT</name>
<dbReference type="GO" id="GO:0004252">
    <property type="term" value="F:serine-type endopeptidase activity"/>
    <property type="evidence" value="ECO:0007669"/>
    <property type="project" value="InterPro"/>
</dbReference>
<dbReference type="AlphaFoldDB" id="A0A017T8Y5"/>
<evidence type="ECO:0000256" key="6">
    <source>
        <dbReference type="RuleBase" id="RU004296"/>
    </source>
</evidence>
<evidence type="ECO:0000256" key="4">
    <source>
        <dbReference type="ARBA" id="ARBA00022801"/>
    </source>
</evidence>
<accession>A0A017T8Y5</accession>
<keyword evidence="2 6" id="KW-0645">Protease</keyword>
<keyword evidence="4 6" id="KW-0378">Hydrolase</keyword>
<comment type="similarity">
    <text evidence="1 6">Belongs to the peptidase S1B family.</text>
</comment>
<dbReference type="PRINTS" id="PR00839">
    <property type="entry name" value="V8PROTEASE"/>
</dbReference>
<feature type="chain" id="PRO_5006985666" description="Serine protease" evidence="6">
    <location>
        <begin position="23"/>
        <end position="348"/>
    </location>
</feature>
<dbReference type="GO" id="GO:0006508">
    <property type="term" value="P:proteolysis"/>
    <property type="evidence" value="ECO:0007669"/>
    <property type="project" value="UniProtKB-KW"/>
</dbReference>
<dbReference type="PROSITE" id="PS00134">
    <property type="entry name" value="TRYPSIN_HIS"/>
    <property type="match status" value="1"/>
</dbReference>
<dbReference type="PANTHER" id="PTHR15462:SF8">
    <property type="entry name" value="SERINE PROTEASE"/>
    <property type="match status" value="1"/>
</dbReference>
<dbReference type="STRING" id="1192034.CAP_3018"/>
<dbReference type="InterPro" id="IPR050966">
    <property type="entry name" value="Glutamyl_endopeptidase"/>
</dbReference>
<feature type="signal peptide" evidence="6">
    <location>
        <begin position="1"/>
        <end position="22"/>
    </location>
</feature>
<dbReference type="InterPro" id="IPR018114">
    <property type="entry name" value="TRYPSIN_HIS"/>
</dbReference>
<dbReference type="PANTHER" id="PTHR15462">
    <property type="entry name" value="SERINE PROTEASE"/>
    <property type="match status" value="1"/>
</dbReference>